<keyword evidence="10 17" id="KW-1133">Transmembrane helix</keyword>
<evidence type="ECO:0000256" key="17">
    <source>
        <dbReference type="SAM" id="Phobius"/>
    </source>
</evidence>
<dbReference type="CTD" id="3695"/>
<feature type="disulfide bond" evidence="15">
    <location>
        <begin position="47"/>
        <end position="83"/>
    </location>
</feature>
<feature type="disulfide bond" evidence="15">
    <location>
        <begin position="573"/>
        <end position="582"/>
    </location>
</feature>
<feature type="disulfide bond" evidence="15">
    <location>
        <begin position="529"/>
        <end position="534"/>
    </location>
</feature>
<dbReference type="InterPro" id="IPR002369">
    <property type="entry name" value="Integrin_bsu_VWA"/>
</dbReference>
<evidence type="ECO:0000313" key="22">
    <source>
        <dbReference type="RefSeq" id="XP_026115861.1"/>
    </source>
</evidence>
<dbReference type="OrthoDB" id="410592at2759"/>
<evidence type="ECO:0000256" key="18">
    <source>
        <dbReference type="SAM" id="SignalP"/>
    </source>
</evidence>
<reference evidence="22" key="1">
    <citation type="submission" date="2025-08" db="UniProtKB">
        <authorList>
            <consortium name="RefSeq"/>
        </authorList>
    </citation>
    <scope>IDENTIFICATION</scope>
    <source>
        <strain evidence="22">Wakin</strain>
        <tissue evidence="22">Muscle</tissue>
    </source>
</reference>
<keyword evidence="7" id="KW-0677">Repeat</keyword>
<comment type="subcellular location">
    <subcellularLocation>
        <location evidence="1 16">Cell membrane</location>
        <topology evidence="1 16">Single-pass type I membrane protein</topology>
    </subcellularLocation>
</comment>
<evidence type="ECO:0000256" key="15">
    <source>
        <dbReference type="PIRSR" id="PIRSR002512-1"/>
    </source>
</evidence>
<feature type="disulfide bond" evidence="15">
    <location>
        <begin position="604"/>
        <end position="609"/>
    </location>
</feature>
<dbReference type="InterPro" id="IPR015812">
    <property type="entry name" value="Integrin_bsu"/>
</dbReference>
<evidence type="ECO:0000313" key="21">
    <source>
        <dbReference type="Proteomes" id="UP000515129"/>
    </source>
</evidence>
<dbReference type="InterPro" id="IPR036465">
    <property type="entry name" value="vWFA_dom_sf"/>
</dbReference>
<dbReference type="KEGG" id="caua:113094447"/>
<feature type="disulfide bond" evidence="15">
    <location>
        <begin position="44"/>
        <end position="53"/>
    </location>
</feature>
<feature type="domain" description="Integrin beta subunit VWA" evidence="19">
    <location>
        <begin position="43"/>
        <end position="462"/>
    </location>
</feature>
<dbReference type="GO" id="GO:0005178">
    <property type="term" value="F:integrin binding"/>
    <property type="evidence" value="ECO:0007669"/>
    <property type="project" value="TreeGrafter"/>
</dbReference>
<feature type="disulfide bond" evidence="15">
    <location>
        <begin position="205"/>
        <end position="212"/>
    </location>
</feature>
<keyword evidence="13 15" id="KW-1015">Disulfide bond</keyword>
<evidence type="ECO:0000256" key="1">
    <source>
        <dbReference type="ARBA" id="ARBA00004251"/>
    </source>
</evidence>
<feature type="transmembrane region" description="Helical" evidence="17">
    <location>
        <begin position="700"/>
        <end position="720"/>
    </location>
</feature>
<evidence type="ECO:0000256" key="16">
    <source>
        <dbReference type="RuleBase" id="RU000633"/>
    </source>
</evidence>
<dbReference type="FunFam" id="3.40.50.410:FF:000002">
    <property type="entry name" value="Integrin beta"/>
    <property type="match status" value="1"/>
</dbReference>
<evidence type="ECO:0000256" key="9">
    <source>
        <dbReference type="ARBA" id="ARBA00022889"/>
    </source>
</evidence>
<dbReference type="Gene3D" id="2.60.40.1510">
    <property type="entry name" value="ntegrin, alpha v. Chain A, domain 3"/>
    <property type="match status" value="1"/>
</dbReference>
<dbReference type="FunFam" id="2.10.25.10:FF:000036">
    <property type="entry name" value="Integrin beta"/>
    <property type="match status" value="1"/>
</dbReference>
<dbReference type="InterPro" id="IPR032695">
    <property type="entry name" value="Integrin_dom_sf"/>
</dbReference>
<dbReference type="PRINTS" id="PR01186">
    <property type="entry name" value="INTEGRINB"/>
</dbReference>
<keyword evidence="11 16" id="KW-0401">Integrin</keyword>
<feature type="disulfide bond" evidence="15">
    <location>
        <begin position="568"/>
        <end position="598"/>
    </location>
</feature>
<keyword evidence="5 16" id="KW-0812">Transmembrane</keyword>
<feature type="disulfide bond" evidence="15">
    <location>
        <begin position="584"/>
        <end position="591"/>
    </location>
</feature>
<evidence type="ECO:0000256" key="13">
    <source>
        <dbReference type="ARBA" id="ARBA00023157"/>
    </source>
</evidence>
<dbReference type="GO" id="GO:0098609">
    <property type="term" value="P:cell-cell adhesion"/>
    <property type="evidence" value="ECO:0007669"/>
    <property type="project" value="TreeGrafter"/>
</dbReference>
<dbReference type="InterPro" id="IPR014836">
    <property type="entry name" value="Integrin_bsu_cyt_dom"/>
</dbReference>
<accession>A0A6P6P410</accession>
<evidence type="ECO:0000256" key="3">
    <source>
        <dbReference type="ARBA" id="ARBA00022475"/>
    </source>
</evidence>
<dbReference type="GO" id="GO:0008305">
    <property type="term" value="C:integrin complex"/>
    <property type="evidence" value="ECO:0007669"/>
    <property type="project" value="TreeGrafter"/>
</dbReference>
<evidence type="ECO:0000256" key="2">
    <source>
        <dbReference type="ARBA" id="ARBA00007449"/>
    </source>
</evidence>
<keyword evidence="4" id="KW-0245">EGF-like domain</keyword>
<keyword evidence="14" id="KW-0325">Glycoprotein</keyword>
<feature type="signal peptide" evidence="18">
    <location>
        <begin position="1"/>
        <end position="27"/>
    </location>
</feature>
<dbReference type="AlphaFoldDB" id="A0A6P6P410"/>
<feature type="disulfide bond" evidence="15">
    <location>
        <begin position="498"/>
        <end position="514"/>
    </location>
</feature>
<feature type="disulfide bond" evidence="15">
    <location>
        <begin position="260"/>
        <end position="300"/>
    </location>
</feature>
<dbReference type="PROSITE" id="PS00243">
    <property type="entry name" value="I_EGF_1"/>
    <property type="match status" value="2"/>
</dbReference>
<feature type="disulfide bond" evidence="15">
    <location>
        <begin position="611"/>
        <end position="620"/>
    </location>
</feature>
<feature type="disulfide bond" evidence="15">
    <location>
        <begin position="482"/>
        <end position="523"/>
    </location>
</feature>
<dbReference type="SUPFAM" id="SSF57196">
    <property type="entry name" value="EGF/Laminin"/>
    <property type="match status" value="1"/>
</dbReference>
<dbReference type="SMART" id="SM00187">
    <property type="entry name" value="INB"/>
    <property type="match status" value="1"/>
</dbReference>
<comment type="similarity">
    <text evidence="2 16">Belongs to the integrin beta chain family.</text>
</comment>
<dbReference type="Gene3D" id="3.40.50.410">
    <property type="entry name" value="von Willebrand factor, type A domain"/>
    <property type="match status" value="1"/>
</dbReference>
<dbReference type="Pfam" id="PF00362">
    <property type="entry name" value="Integrin_beta"/>
    <property type="match status" value="1"/>
</dbReference>
<evidence type="ECO:0000256" key="10">
    <source>
        <dbReference type="ARBA" id="ARBA00022989"/>
    </source>
</evidence>
<protein>
    <recommendedName>
        <fullName evidence="16">Integrin beta</fullName>
    </recommendedName>
</protein>
<feature type="chain" id="PRO_5027892987" description="Integrin beta" evidence="18">
    <location>
        <begin position="28"/>
        <end position="775"/>
    </location>
</feature>
<feature type="disulfide bond" evidence="15">
    <location>
        <begin position="627"/>
        <end position="636"/>
    </location>
</feature>
<evidence type="ECO:0000256" key="6">
    <source>
        <dbReference type="ARBA" id="ARBA00022729"/>
    </source>
</evidence>
<evidence type="ECO:0000256" key="14">
    <source>
        <dbReference type="ARBA" id="ARBA00023180"/>
    </source>
</evidence>
<feature type="disulfide bond" evidence="15">
    <location>
        <begin position="56"/>
        <end position="72"/>
    </location>
</feature>
<feature type="disulfide bond" evidence="15">
    <location>
        <begin position="566"/>
        <end position="571"/>
    </location>
</feature>
<dbReference type="InterPro" id="IPR057243">
    <property type="entry name" value="Integrin_I-EGF_CS"/>
</dbReference>
<dbReference type="GO" id="GO:0007160">
    <property type="term" value="P:cell-matrix adhesion"/>
    <property type="evidence" value="ECO:0007669"/>
    <property type="project" value="TreeGrafter"/>
</dbReference>
<evidence type="ECO:0000256" key="12">
    <source>
        <dbReference type="ARBA" id="ARBA00023136"/>
    </source>
</evidence>
<feature type="disulfide bond" evidence="15">
    <location>
        <begin position="547"/>
        <end position="552"/>
    </location>
</feature>
<dbReference type="PANTHER" id="PTHR10082:SF36">
    <property type="entry name" value="INTEGRIN BETA-7"/>
    <property type="match status" value="1"/>
</dbReference>
<dbReference type="InterPro" id="IPR013111">
    <property type="entry name" value="EGF_extracell"/>
</dbReference>
<keyword evidence="9 16" id="KW-0130">Cell adhesion</keyword>
<evidence type="ECO:0000259" key="19">
    <source>
        <dbReference type="SMART" id="SM00187"/>
    </source>
</evidence>
<dbReference type="GO" id="GO:0005925">
    <property type="term" value="C:focal adhesion"/>
    <property type="evidence" value="ECO:0007669"/>
    <property type="project" value="TreeGrafter"/>
</dbReference>
<dbReference type="PANTHER" id="PTHR10082">
    <property type="entry name" value="INTEGRIN BETA SUBUNIT"/>
    <property type="match status" value="1"/>
</dbReference>
<dbReference type="Proteomes" id="UP000515129">
    <property type="component" value="Chromosome 6"/>
</dbReference>
<evidence type="ECO:0000256" key="11">
    <source>
        <dbReference type="ARBA" id="ARBA00023037"/>
    </source>
</evidence>
<dbReference type="RefSeq" id="XP_026115861.1">
    <property type="nucleotide sequence ID" value="XM_026260076.1"/>
</dbReference>
<dbReference type="SUPFAM" id="SSF53300">
    <property type="entry name" value="vWA-like"/>
    <property type="match status" value="1"/>
</dbReference>
<feature type="disulfide bond" evidence="15">
    <location>
        <begin position="487"/>
        <end position="496"/>
    </location>
</feature>
<evidence type="ECO:0000256" key="4">
    <source>
        <dbReference type="ARBA" id="ARBA00022536"/>
    </source>
</evidence>
<dbReference type="Pfam" id="PF08725">
    <property type="entry name" value="Integrin_b_cyt"/>
    <property type="match status" value="1"/>
</dbReference>
<feature type="disulfide bond" evidence="15">
    <location>
        <begin position="531"/>
        <end position="560"/>
    </location>
</feature>
<dbReference type="SMART" id="SM01241">
    <property type="entry name" value="Integrin_b_cyt"/>
    <property type="match status" value="1"/>
</dbReference>
<keyword evidence="8" id="KW-0460">Magnesium</keyword>
<feature type="domain" description="Integrin beta subunit cytoplasmic" evidence="20">
    <location>
        <begin position="721"/>
        <end position="767"/>
    </location>
</feature>
<feature type="disulfide bond" evidence="15">
    <location>
        <begin position="606"/>
        <end position="646"/>
    </location>
</feature>
<dbReference type="SUPFAM" id="SSF69179">
    <property type="entry name" value="Integrin domains"/>
    <property type="match status" value="1"/>
</dbReference>
<sequence length="775" mass="85913">MGGIMETLLLQMKAILIAVTVLFHCLGQRCILGQEPLCQSHSSCSECIRSPGCAWCSQIDFLKPGESNERRCDSTRSLKERNCNNMINPGLHPLTNVKNSDLSSDRGKVVQLKPQNINITLRIGVPFEFKVEFKRAVGYPIDLYYLMDLSYSMKDDLDQIKTLGQKILKKLKDITDTVRIGFGSFVDKEMLPYVSQVKARRLNPCPNRIDTCQPAFSFRNVLPLTQDAREFEREVSKQLISGNLDAPEAGLDAIMQAAVCKDKIKWGNVTRILVYTSDDTFHMAGDGRLGGVFQPHNGQCHLNDNGTYDGKAFDYPSVGHVSRVLQDNNIQLIFAVTEDIYPAYKALSALIPQSVVGVLKNDSSNVVDLISEAYGNLSATLVLEQEGAPKELDISYRSTCKGNQLDSEWKEKGECQGIKHELITFNVRLNASACLTKPQTFRIKMQGINEEVKITVHTECDCDCGVPEEDSKHCSSNGILSCGACSCNERFLGQRCECKQQTDVDSTSKMQASCRPHNSSVTCSGHGSCECGKCMCQGHYSGKFCECDDTSCEYHDSKLCNGKGRCKCGTCFCSHDYTGSACHCSPSQDKCMNNNLLCSGQGKCTCNVCKCNEGFKGENCSAFTNECTLLKDCVACHEKDQTPDICAVECLNATVSRLVGTHELHCTYGSRMSYDVKLGVDGKIVLQYANLPSSVDKTTLVIGISVSSIIFIGIIIIIIYRCLLELYDIREYQNFVKAQEQTNWKEAQNPLFKGATTTVYNPLHDKENEKDFESI</sequence>
<dbReference type="Gene3D" id="1.20.5.100">
    <property type="entry name" value="Cytochrome c1, transmembrane anchor, C-terminal"/>
    <property type="match status" value="1"/>
</dbReference>
<dbReference type="PIRSF" id="PIRSF002512">
    <property type="entry name" value="Integrin_B"/>
    <property type="match status" value="1"/>
</dbReference>
<dbReference type="InterPro" id="IPR057073">
    <property type="entry name" value="EGF_integrin_2"/>
</dbReference>
<dbReference type="Pfam" id="PF23105">
    <property type="entry name" value="EGF_integrin"/>
    <property type="match status" value="1"/>
</dbReference>
<evidence type="ECO:0000256" key="5">
    <source>
        <dbReference type="ARBA" id="ARBA00022692"/>
    </source>
</evidence>
<dbReference type="GO" id="GO:0007229">
    <property type="term" value="P:integrin-mediated signaling pathway"/>
    <property type="evidence" value="ECO:0007669"/>
    <property type="project" value="UniProtKB-KW"/>
</dbReference>
<keyword evidence="12 17" id="KW-0472">Membrane</keyword>
<evidence type="ECO:0000256" key="8">
    <source>
        <dbReference type="ARBA" id="ARBA00022842"/>
    </source>
</evidence>
<keyword evidence="3" id="KW-1003">Cell membrane</keyword>
<dbReference type="GO" id="GO:0050900">
    <property type="term" value="P:leukocyte migration"/>
    <property type="evidence" value="ECO:0007669"/>
    <property type="project" value="TreeGrafter"/>
</dbReference>
<feature type="disulfide bond" evidence="15">
    <location>
        <begin position="536"/>
        <end position="545"/>
    </location>
</feature>
<dbReference type="Gene3D" id="2.10.25.10">
    <property type="entry name" value="Laminin"/>
    <property type="match status" value="4"/>
</dbReference>
<dbReference type="GO" id="GO:0033627">
    <property type="term" value="P:cell adhesion mediated by integrin"/>
    <property type="evidence" value="ECO:0007669"/>
    <property type="project" value="TreeGrafter"/>
</dbReference>
<organism evidence="21 22">
    <name type="scientific">Carassius auratus</name>
    <name type="common">Goldfish</name>
    <dbReference type="NCBI Taxonomy" id="7957"/>
    <lineage>
        <taxon>Eukaryota</taxon>
        <taxon>Metazoa</taxon>
        <taxon>Chordata</taxon>
        <taxon>Craniata</taxon>
        <taxon>Vertebrata</taxon>
        <taxon>Euteleostomi</taxon>
        <taxon>Actinopterygii</taxon>
        <taxon>Neopterygii</taxon>
        <taxon>Teleostei</taxon>
        <taxon>Ostariophysi</taxon>
        <taxon>Cypriniformes</taxon>
        <taxon>Cyprinidae</taxon>
        <taxon>Cyprininae</taxon>
        <taxon>Carassius</taxon>
    </lineage>
</organism>
<proteinExistence type="inferred from homology"/>
<feature type="disulfide bond" evidence="15">
    <location>
        <begin position="400"/>
        <end position="415"/>
    </location>
</feature>
<keyword evidence="21" id="KW-1185">Reference proteome</keyword>
<keyword evidence="6 18" id="KW-0732">Signal</keyword>
<evidence type="ECO:0000256" key="7">
    <source>
        <dbReference type="ARBA" id="ARBA00022737"/>
    </source>
</evidence>
<dbReference type="Pfam" id="PF07974">
    <property type="entry name" value="EGF_2"/>
    <property type="match status" value="1"/>
</dbReference>
<evidence type="ECO:0000259" key="20">
    <source>
        <dbReference type="SMART" id="SM01241"/>
    </source>
</evidence>
<gene>
    <name evidence="22" type="primary">itgb7</name>
</gene>
<dbReference type="GO" id="GO:0009986">
    <property type="term" value="C:cell surface"/>
    <property type="evidence" value="ECO:0007669"/>
    <property type="project" value="TreeGrafter"/>
</dbReference>
<feature type="disulfide bond" evidence="15">
    <location>
        <begin position="460"/>
        <end position="464"/>
    </location>
</feature>
<dbReference type="SUPFAM" id="SSF103575">
    <property type="entry name" value="Plexin repeat"/>
    <property type="match status" value="1"/>
</dbReference>
<name>A0A6P6P410_CARAU</name>